<evidence type="ECO:0000313" key="2">
    <source>
        <dbReference type="EMBL" id="PAU77730.1"/>
    </source>
</evidence>
<gene>
    <name evidence="2" type="ORF">CK501_14845</name>
</gene>
<dbReference type="Pfam" id="PF14561">
    <property type="entry name" value="TPR_20"/>
    <property type="match status" value="1"/>
</dbReference>
<reference evidence="2 3" key="1">
    <citation type="submission" date="2017-08" db="EMBL/GenBank/DDBJ databases">
        <title>Halovibrio sewagensis sp. nov., isolated from wastewater of high salinity.</title>
        <authorList>
            <person name="Dong X."/>
            <person name="Zhang G."/>
        </authorList>
    </citation>
    <scope>NUCLEOTIDE SEQUENCE [LARGE SCALE GENOMIC DNA]</scope>
    <source>
        <strain evidence="2 3">YL5-2</strain>
    </source>
</reference>
<dbReference type="PANTHER" id="PTHR45663">
    <property type="entry name" value="GEO12009P1"/>
    <property type="match status" value="1"/>
</dbReference>
<dbReference type="GO" id="GO:0006950">
    <property type="term" value="P:response to stress"/>
    <property type="evidence" value="ECO:0007669"/>
    <property type="project" value="UniProtKB-ARBA"/>
</dbReference>
<dbReference type="Proteomes" id="UP000218896">
    <property type="component" value="Unassembled WGS sequence"/>
</dbReference>
<dbReference type="SUPFAM" id="SSF48452">
    <property type="entry name" value="TPR-like"/>
    <property type="match status" value="1"/>
</dbReference>
<dbReference type="Gene3D" id="1.25.40.10">
    <property type="entry name" value="Tetratricopeptide repeat domain"/>
    <property type="match status" value="2"/>
</dbReference>
<evidence type="ECO:0000259" key="1">
    <source>
        <dbReference type="PROSITE" id="PS51352"/>
    </source>
</evidence>
<dbReference type="SUPFAM" id="SSF52833">
    <property type="entry name" value="Thioredoxin-like"/>
    <property type="match status" value="1"/>
</dbReference>
<dbReference type="InterPro" id="IPR011990">
    <property type="entry name" value="TPR-like_helical_dom_sf"/>
</dbReference>
<comment type="caution">
    <text evidence="2">The sequence shown here is derived from an EMBL/GenBank/DDBJ whole genome shotgun (WGS) entry which is preliminary data.</text>
</comment>
<dbReference type="CDD" id="cd02956">
    <property type="entry name" value="ybbN"/>
    <property type="match status" value="1"/>
</dbReference>
<dbReference type="Pfam" id="PF14559">
    <property type="entry name" value="TPR_19"/>
    <property type="match status" value="1"/>
</dbReference>
<dbReference type="OrthoDB" id="9790390at2"/>
<feature type="domain" description="Thioredoxin" evidence="1">
    <location>
        <begin position="1"/>
        <end position="113"/>
    </location>
</feature>
<name>A0A2A2EYV9_9GAMM</name>
<dbReference type="PANTHER" id="PTHR45663:SF11">
    <property type="entry name" value="GEO12009P1"/>
    <property type="match status" value="1"/>
</dbReference>
<organism evidence="2 3">
    <name type="scientific">Halovibrio salipaludis</name>
    <dbReference type="NCBI Taxonomy" id="2032626"/>
    <lineage>
        <taxon>Bacteria</taxon>
        <taxon>Pseudomonadati</taxon>
        <taxon>Pseudomonadota</taxon>
        <taxon>Gammaproteobacteria</taxon>
        <taxon>Oceanospirillales</taxon>
        <taxon>Halomonadaceae</taxon>
        <taxon>Halovibrio</taxon>
    </lineage>
</organism>
<dbReference type="RefSeq" id="WP_095618529.1">
    <property type="nucleotide sequence ID" value="NZ_NSKD01000009.1"/>
</dbReference>
<dbReference type="InterPro" id="IPR013766">
    <property type="entry name" value="Thioredoxin_domain"/>
</dbReference>
<dbReference type="InterPro" id="IPR036249">
    <property type="entry name" value="Thioredoxin-like_sf"/>
</dbReference>
<dbReference type="EMBL" id="NSKD01000009">
    <property type="protein sequence ID" value="PAU77730.1"/>
    <property type="molecule type" value="Genomic_DNA"/>
</dbReference>
<dbReference type="GO" id="GO:0005737">
    <property type="term" value="C:cytoplasm"/>
    <property type="evidence" value="ECO:0007669"/>
    <property type="project" value="TreeGrafter"/>
</dbReference>
<proteinExistence type="predicted"/>
<dbReference type="PROSITE" id="PS51352">
    <property type="entry name" value="THIOREDOXIN_2"/>
    <property type="match status" value="1"/>
</dbReference>
<keyword evidence="3" id="KW-1185">Reference proteome</keyword>
<accession>A0A2A2EYV9</accession>
<dbReference type="AlphaFoldDB" id="A0A2A2EYV9"/>
<dbReference type="Gene3D" id="3.40.30.10">
    <property type="entry name" value="Glutaredoxin"/>
    <property type="match status" value="1"/>
</dbReference>
<dbReference type="Pfam" id="PF00085">
    <property type="entry name" value="Thioredoxin"/>
    <property type="match status" value="1"/>
</dbReference>
<evidence type="ECO:0000313" key="3">
    <source>
        <dbReference type="Proteomes" id="UP000218896"/>
    </source>
</evidence>
<protein>
    <submittedName>
        <fullName evidence="2">Co-chaperone YbbN</fullName>
    </submittedName>
</protein>
<sequence length="287" mass="32658">MSNSEFIFDATLENFQQKVLEASMNTTVVIDVWAEWCQPCKQLTPILEKLAEEYRGAFVLAKVNAEEQQELAGHLGVQSLPNVKIVKQGQLLDEFNGALPEGDIREKLDQHVDAPPESDQEKARRLWSEGQLEEAEAVLIRMNQQNPEDYDVLIDLARLRLEQGQVEEARAIYESLPGEERLKPGAKQLEARFEFEEQARDIPPVAELQARLKEEPSDVAAMNQLATHGIMAGDYEAAMELLLKSVQTEKDFQDGAAKNTLIKLFDLLGNENQLVRQYRRRLFAMMY</sequence>
<dbReference type="GO" id="GO:0015035">
    <property type="term" value="F:protein-disulfide reductase activity"/>
    <property type="evidence" value="ECO:0007669"/>
    <property type="project" value="TreeGrafter"/>
</dbReference>